<dbReference type="PANTHER" id="PTHR33695:SF1">
    <property type="entry name" value="LIPOPROTEIN SIGNAL PEPTIDASE"/>
    <property type="match status" value="1"/>
</dbReference>
<evidence type="ECO:0000256" key="8">
    <source>
        <dbReference type="ARBA" id="ARBA00023136"/>
    </source>
</evidence>
<dbReference type="PRINTS" id="PR00781">
    <property type="entry name" value="LIPOSIGPTASE"/>
</dbReference>
<reference evidence="12" key="1">
    <citation type="submission" date="2022-05" db="EMBL/GenBank/DDBJ databases">
        <authorList>
            <person name="Jo J.-H."/>
            <person name="Im W.-T."/>
        </authorList>
    </citation>
    <scope>NUCLEOTIDE SEQUENCE</scope>
    <source>
        <strain evidence="12">SE158</strain>
    </source>
</reference>
<comment type="similarity">
    <text evidence="1 9 11">Belongs to the peptidase A8 family.</text>
</comment>
<evidence type="ECO:0000256" key="6">
    <source>
        <dbReference type="ARBA" id="ARBA00022801"/>
    </source>
</evidence>
<dbReference type="Pfam" id="PF01252">
    <property type="entry name" value="Peptidase_A8"/>
    <property type="match status" value="1"/>
</dbReference>
<keyword evidence="13" id="KW-1185">Reference proteome</keyword>
<evidence type="ECO:0000256" key="1">
    <source>
        <dbReference type="ARBA" id="ARBA00006139"/>
    </source>
</evidence>
<feature type="active site" evidence="9">
    <location>
        <position position="119"/>
    </location>
</feature>
<dbReference type="GO" id="GO:0004190">
    <property type="term" value="F:aspartic-type endopeptidase activity"/>
    <property type="evidence" value="ECO:0007669"/>
    <property type="project" value="UniProtKB-EC"/>
</dbReference>
<keyword evidence="8 9" id="KW-0472">Membrane</keyword>
<evidence type="ECO:0000313" key="12">
    <source>
        <dbReference type="EMBL" id="MCL6683403.1"/>
    </source>
</evidence>
<evidence type="ECO:0000313" key="13">
    <source>
        <dbReference type="Proteomes" id="UP001165363"/>
    </source>
</evidence>
<dbReference type="PROSITE" id="PS00855">
    <property type="entry name" value="SPASE_II"/>
    <property type="match status" value="1"/>
</dbReference>
<evidence type="ECO:0000256" key="4">
    <source>
        <dbReference type="ARBA" id="ARBA00022692"/>
    </source>
</evidence>
<name>A0ABT0RL92_9SPHN</name>
<keyword evidence="2 9" id="KW-1003">Cell membrane</keyword>
<evidence type="ECO:0000256" key="11">
    <source>
        <dbReference type="RuleBase" id="RU004181"/>
    </source>
</evidence>
<keyword evidence="6 9" id="KW-0378">Hydrolase</keyword>
<comment type="pathway">
    <text evidence="9">Protein modification; lipoprotein biosynthesis (signal peptide cleavage).</text>
</comment>
<dbReference type="Proteomes" id="UP001165363">
    <property type="component" value="Unassembled WGS sequence"/>
</dbReference>
<dbReference type="HAMAP" id="MF_00161">
    <property type="entry name" value="LspA"/>
    <property type="match status" value="1"/>
</dbReference>
<sequence>MRSRSTAIAAAVLIFFADQLTKWLVTGPLGVNELGDQMVLLPIFNFTFTKNTGISLGLLTANGELGRWLLVAMTAIIAGGIAWWITHEHKRGDQLALGMVLGGALGNILDRVRLGYVTDFCDLHFGEWRPFLVFNVADAAISIGVIILLLRAFLAKPKAPKETIDHA</sequence>
<evidence type="ECO:0000256" key="5">
    <source>
        <dbReference type="ARBA" id="ARBA00022750"/>
    </source>
</evidence>
<protein>
    <recommendedName>
        <fullName evidence="9">Lipoprotein signal peptidase</fullName>
        <ecNumber evidence="9">3.4.23.36</ecNumber>
    </recommendedName>
    <alternativeName>
        <fullName evidence="9">Prolipoprotein signal peptidase</fullName>
    </alternativeName>
    <alternativeName>
        <fullName evidence="9">Signal peptidase II</fullName>
        <shortName evidence="9">SPase II</shortName>
    </alternativeName>
</protein>
<organism evidence="12 13">
    <name type="scientific">Sphingomonas alba</name>
    <dbReference type="NCBI Taxonomy" id="2908208"/>
    <lineage>
        <taxon>Bacteria</taxon>
        <taxon>Pseudomonadati</taxon>
        <taxon>Pseudomonadota</taxon>
        <taxon>Alphaproteobacteria</taxon>
        <taxon>Sphingomonadales</taxon>
        <taxon>Sphingomonadaceae</taxon>
        <taxon>Sphingomonas</taxon>
    </lineage>
</organism>
<dbReference type="EC" id="3.4.23.36" evidence="9"/>
<dbReference type="InterPro" id="IPR001872">
    <property type="entry name" value="Peptidase_A8"/>
</dbReference>
<keyword evidence="3 9" id="KW-0645">Protease</keyword>
<feature type="transmembrane region" description="Helical" evidence="9">
    <location>
        <begin position="65"/>
        <end position="86"/>
    </location>
</feature>
<comment type="subcellular location">
    <subcellularLocation>
        <location evidence="9">Cell membrane</location>
        <topology evidence="9">Multi-pass membrane protein</topology>
    </subcellularLocation>
</comment>
<evidence type="ECO:0000256" key="10">
    <source>
        <dbReference type="RuleBase" id="RU000594"/>
    </source>
</evidence>
<keyword evidence="4 9" id="KW-0812">Transmembrane</keyword>
<evidence type="ECO:0000256" key="3">
    <source>
        <dbReference type="ARBA" id="ARBA00022670"/>
    </source>
</evidence>
<dbReference type="EMBL" id="JAMGBD010000001">
    <property type="protein sequence ID" value="MCL6683403.1"/>
    <property type="molecule type" value="Genomic_DNA"/>
</dbReference>
<evidence type="ECO:0000256" key="2">
    <source>
        <dbReference type="ARBA" id="ARBA00022475"/>
    </source>
</evidence>
<comment type="caution">
    <text evidence="12">The sequence shown here is derived from an EMBL/GenBank/DDBJ whole genome shotgun (WGS) entry which is preliminary data.</text>
</comment>
<evidence type="ECO:0000256" key="9">
    <source>
        <dbReference type="HAMAP-Rule" id="MF_00161"/>
    </source>
</evidence>
<keyword evidence="7 9" id="KW-1133">Transmembrane helix</keyword>
<dbReference type="NCBIfam" id="TIGR00077">
    <property type="entry name" value="lspA"/>
    <property type="match status" value="1"/>
</dbReference>
<comment type="catalytic activity">
    <reaction evidence="9 10">
        <text>Release of signal peptides from bacterial membrane prolipoproteins. Hydrolyzes -Xaa-Yaa-Zaa-|-(S,diacylglyceryl)Cys-, in which Xaa is hydrophobic (preferably Leu), and Yaa (Ala or Ser) and Zaa (Gly or Ala) have small, neutral side chains.</text>
        <dbReference type="EC" id="3.4.23.36"/>
    </reaction>
</comment>
<accession>A0ABT0RL92</accession>
<feature type="active site" evidence="9">
    <location>
        <position position="138"/>
    </location>
</feature>
<comment type="function">
    <text evidence="9 10">This protein specifically catalyzes the removal of signal peptides from prolipoproteins.</text>
</comment>
<proteinExistence type="inferred from homology"/>
<dbReference type="PANTHER" id="PTHR33695">
    <property type="entry name" value="LIPOPROTEIN SIGNAL PEPTIDASE"/>
    <property type="match status" value="1"/>
</dbReference>
<evidence type="ECO:0000256" key="7">
    <source>
        <dbReference type="ARBA" id="ARBA00022989"/>
    </source>
</evidence>
<gene>
    <name evidence="9 12" type="primary">lspA</name>
    <name evidence="12" type="ORF">LZ536_05725</name>
</gene>
<comment type="caution">
    <text evidence="9">Lacks conserved residue(s) required for the propagation of feature annotation.</text>
</comment>
<keyword evidence="5 9" id="KW-0064">Aspartyl protease</keyword>
<dbReference type="RefSeq" id="WP_249847328.1">
    <property type="nucleotide sequence ID" value="NZ_JAMGBD010000001.1"/>
</dbReference>
<feature type="transmembrane region" description="Helical" evidence="9">
    <location>
        <begin position="132"/>
        <end position="154"/>
    </location>
</feature>